<evidence type="ECO:0000313" key="2">
    <source>
        <dbReference type="Proteomes" id="UP000625711"/>
    </source>
</evidence>
<reference evidence="1" key="1">
    <citation type="submission" date="2020-08" db="EMBL/GenBank/DDBJ databases">
        <title>Genome sequencing and assembly of the red palm weevil Rhynchophorus ferrugineus.</title>
        <authorList>
            <person name="Dias G.B."/>
            <person name="Bergman C.M."/>
            <person name="Manee M."/>
        </authorList>
    </citation>
    <scope>NUCLEOTIDE SEQUENCE</scope>
    <source>
        <strain evidence="1">AA-2017</strain>
        <tissue evidence="1">Whole larva</tissue>
    </source>
</reference>
<accession>A0A834HRQ6</accession>
<gene>
    <name evidence="1" type="ORF">GWI33_019408</name>
</gene>
<comment type="caution">
    <text evidence="1">The sequence shown here is derived from an EMBL/GenBank/DDBJ whole genome shotgun (WGS) entry which is preliminary data.</text>
</comment>
<protein>
    <submittedName>
        <fullName evidence="1">Uncharacterized protein</fullName>
    </submittedName>
</protein>
<name>A0A834HRQ6_RHYFE</name>
<dbReference type="EMBL" id="JAACXV010014434">
    <property type="protein sequence ID" value="KAF7267335.1"/>
    <property type="molecule type" value="Genomic_DNA"/>
</dbReference>
<sequence length="131" mass="14699">MATIKISCKSRRKYSKADVFNFLLPFALPVQRVQIANGRVCVSVCVPASERERLRMCASLYGKQLNSIPVFCATHLLPYNDARLFRGGPTEKFGGSLSSERDSISRKSNKRVCTDNLGMVGHFNRCIPRWG</sequence>
<proteinExistence type="predicted"/>
<keyword evidence="2" id="KW-1185">Reference proteome</keyword>
<evidence type="ECO:0000313" key="1">
    <source>
        <dbReference type="EMBL" id="KAF7267335.1"/>
    </source>
</evidence>
<dbReference type="AlphaFoldDB" id="A0A834HRQ6"/>
<organism evidence="1 2">
    <name type="scientific">Rhynchophorus ferrugineus</name>
    <name type="common">Red palm weevil</name>
    <name type="synonym">Curculio ferrugineus</name>
    <dbReference type="NCBI Taxonomy" id="354439"/>
    <lineage>
        <taxon>Eukaryota</taxon>
        <taxon>Metazoa</taxon>
        <taxon>Ecdysozoa</taxon>
        <taxon>Arthropoda</taxon>
        <taxon>Hexapoda</taxon>
        <taxon>Insecta</taxon>
        <taxon>Pterygota</taxon>
        <taxon>Neoptera</taxon>
        <taxon>Endopterygota</taxon>
        <taxon>Coleoptera</taxon>
        <taxon>Polyphaga</taxon>
        <taxon>Cucujiformia</taxon>
        <taxon>Curculionidae</taxon>
        <taxon>Dryophthorinae</taxon>
        <taxon>Rhynchophorus</taxon>
    </lineage>
</organism>
<dbReference type="Proteomes" id="UP000625711">
    <property type="component" value="Unassembled WGS sequence"/>
</dbReference>